<evidence type="ECO:0000313" key="1">
    <source>
        <dbReference type="EMBL" id="WKK87520.2"/>
    </source>
</evidence>
<evidence type="ECO:0000313" key="2">
    <source>
        <dbReference type="Proteomes" id="UP001244443"/>
    </source>
</evidence>
<dbReference type="Pfam" id="PF13970">
    <property type="entry name" value="DUF4221"/>
    <property type="match status" value="1"/>
</dbReference>
<reference evidence="1" key="1">
    <citation type="submission" date="2023-08" db="EMBL/GenBank/DDBJ databases">
        <title>Comparative genomics and taxonomic characterization of three novel marine species of genus Marivirga.</title>
        <authorList>
            <person name="Muhammad N."/>
            <person name="Kim S.-G."/>
        </authorList>
    </citation>
    <scope>NUCLEOTIDE SEQUENCE [LARGE SCALE GENOMIC DNA]</scope>
    <source>
        <strain evidence="1">ABR2-2</strain>
    </source>
</reference>
<name>A0AA49GFX3_9BACT</name>
<protein>
    <submittedName>
        <fullName evidence="1">DUF4221 family protein</fullName>
    </submittedName>
</protein>
<dbReference type="AlphaFoldDB" id="A0AA49GFX3"/>
<proteinExistence type="predicted"/>
<keyword evidence="2" id="KW-1185">Reference proteome</keyword>
<dbReference type="Proteomes" id="UP001244443">
    <property type="component" value="Chromosome"/>
</dbReference>
<sequence>MIKKILFIVFLSTIISCSKRETSEVNTGTSKEFENIFSFQPSKLIKVKIDEFTPYRTFNSQLIDEDSNNPILVWENAPLNALEFYSLKDQKLVKRIKIKKDGPDGINGPIRGFEYLAKDSILVSNGRRYEFFLINEEGLPYKKYVVYSEDVDKLSVPIVYDNKPIMYSYPNVFVVSKPDKDYNSEGWWNGNMLLKINLQNKEFEYLLNGPEKYFDKIHGAYFSHHSMVMNEDEEIIISYPIDSDIAIFNPENQNVDWKYGGSRYFHKIPDWNKPKSNKDEKFYIESNSYREVFYDKWRDVYYRIAYRRVDYIDKNGLRVNWNYKLPSIIILDNEFKKIGEYDLPKNTYYTRNTFVGEKGLYISINHEENSNADENYLTFQILEPVTDI</sequence>
<accession>A0AA49GFX3</accession>
<dbReference type="RefSeq" id="WP_308357358.1">
    <property type="nucleotide sequence ID" value="NZ_CP129970.2"/>
</dbReference>
<gene>
    <name evidence="1" type="ORF">QYS48_12870</name>
</gene>
<dbReference type="EMBL" id="CP129970">
    <property type="protein sequence ID" value="WKK87520.2"/>
    <property type="molecule type" value="Genomic_DNA"/>
</dbReference>
<dbReference type="PROSITE" id="PS51257">
    <property type="entry name" value="PROKAR_LIPOPROTEIN"/>
    <property type="match status" value="1"/>
</dbReference>
<dbReference type="InterPro" id="IPR025316">
    <property type="entry name" value="DUF4221"/>
</dbReference>
<organism evidence="1 2">
    <name type="scientific">Marivirga arenosa</name>
    <dbReference type="NCBI Taxonomy" id="3059076"/>
    <lineage>
        <taxon>Bacteria</taxon>
        <taxon>Pseudomonadati</taxon>
        <taxon>Bacteroidota</taxon>
        <taxon>Cytophagia</taxon>
        <taxon>Cytophagales</taxon>
        <taxon>Marivirgaceae</taxon>
        <taxon>Marivirga</taxon>
    </lineage>
</organism>